<evidence type="ECO:0000313" key="2">
    <source>
        <dbReference type="Proteomes" id="UP000308600"/>
    </source>
</evidence>
<evidence type="ECO:0000313" key="1">
    <source>
        <dbReference type="EMBL" id="TFK61730.1"/>
    </source>
</evidence>
<reference evidence="1 2" key="1">
    <citation type="journal article" date="2019" name="Nat. Ecol. Evol.">
        <title>Megaphylogeny resolves global patterns of mushroom evolution.</title>
        <authorList>
            <person name="Varga T."/>
            <person name="Krizsan K."/>
            <person name="Foldi C."/>
            <person name="Dima B."/>
            <person name="Sanchez-Garcia M."/>
            <person name="Sanchez-Ramirez S."/>
            <person name="Szollosi G.J."/>
            <person name="Szarkandi J.G."/>
            <person name="Papp V."/>
            <person name="Albert L."/>
            <person name="Andreopoulos W."/>
            <person name="Angelini C."/>
            <person name="Antonin V."/>
            <person name="Barry K.W."/>
            <person name="Bougher N.L."/>
            <person name="Buchanan P."/>
            <person name="Buyck B."/>
            <person name="Bense V."/>
            <person name="Catcheside P."/>
            <person name="Chovatia M."/>
            <person name="Cooper J."/>
            <person name="Damon W."/>
            <person name="Desjardin D."/>
            <person name="Finy P."/>
            <person name="Geml J."/>
            <person name="Haridas S."/>
            <person name="Hughes K."/>
            <person name="Justo A."/>
            <person name="Karasinski D."/>
            <person name="Kautmanova I."/>
            <person name="Kiss B."/>
            <person name="Kocsube S."/>
            <person name="Kotiranta H."/>
            <person name="LaButti K.M."/>
            <person name="Lechner B.E."/>
            <person name="Liimatainen K."/>
            <person name="Lipzen A."/>
            <person name="Lukacs Z."/>
            <person name="Mihaltcheva S."/>
            <person name="Morgado L.N."/>
            <person name="Niskanen T."/>
            <person name="Noordeloos M.E."/>
            <person name="Ohm R.A."/>
            <person name="Ortiz-Santana B."/>
            <person name="Ovrebo C."/>
            <person name="Racz N."/>
            <person name="Riley R."/>
            <person name="Savchenko A."/>
            <person name="Shiryaev A."/>
            <person name="Soop K."/>
            <person name="Spirin V."/>
            <person name="Szebenyi C."/>
            <person name="Tomsovsky M."/>
            <person name="Tulloss R.E."/>
            <person name="Uehling J."/>
            <person name="Grigoriev I.V."/>
            <person name="Vagvolgyi C."/>
            <person name="Papp T."/>
            <person name="Martin F.M."/>
            <person name="Miettinen O."/>
            <person name="Hibbett D.S."/>
            <person name="Nagy L.G."/>
        </authorList>
    </citation>
    <scope>NUCLEOTIDE SEQUENCE [LARGE SCALE GENOMIC DNA]</scope>
    <source>
        <strain evidence="1 2">NL-1719</strain>
    </source>
</reference>
<proteinExistence type="predicted"/>
<name>A0ACD3A8K2_9AGAR</name>
<keyword evidence="2" id="KW-1185">Reference proteome</keyword>
<protein>
    <submittedName>
        <fullName evidence="1">Uncharacterized protein</fullName>
    </submittedName>
</protein>
<gene>
    <name evidence="1" type="ORF">BDN72DRAFT_430190</name>
</gene>
<dbReference type="EMBL" id="ML208633">
    <property type="protein sequence ID" value="TFK61730.1"/>
    <property type="molecule type" value="Genomic_DNA"/>
</dbReference>
<accession>A0ACD3A8K2</accession>
<sequence length="561" mass="60561">MHALTSKHVYFSLYNWASLLDDWVCISTTMTSRSPSPMTPCPSSPAASCLSSPNPTPTSTTPATTEKAKKTEKTEKSTVSLTEEHKSFLIDFAPEYFAMKNNLGGTGPRRVRNVKGKQTAWLENVPLSKFIDKFVTNTLWNPNRTDLATAVKRVFWNLNPAKYVGEPGSGSSSPSGRKKPRATNALLQFKSKEAKTITNEVKKSREPGPIDVEKNLPIWNGQAYRLYKALPPEDQAKYQDMAREHNDKLQKPPERDEIFKNQLTIEDHAMAALADLCGWDWGQAGDIAFLVMGSYKDKDGNLQEFHGSVITDSNGMAFIAPDASRKDVHGALTNFLDEHTRPADNGGRVGNEEAIMPPAIDKGDKDGGGEGAIDKGDKGGGGEGQADNFTASEVVEDDSDREDGEGSGVDAQGEGEDGGEDEDGGGFEDGGEDKDDEDGGDVVSIPQPQASSKHKNGSKTTSQKSQKSSNILPKQATSNLKGNVTTTASMSRRNVPTAKQTKKVTPSKGPTKTANKRRATEAPSPGDQPIKKKARVEPVKDTSGGTRRSSRGSSRPTKYPS</sequence>
<organism evidence="1 2">
    <name type="scientific">Pluteus cervinus</name>
    <dbReference type="NCBI Taxonomy" id="181527"/>
    <lineage>
        <taxon>Eukaryota</taxon>
        <taxon>Fungi</taxon>
        <taxon>Dikarya</taxon>
        <taxon>Basidiomycota</taxon>
        <taxon>Agaricomycotina</taxon>
        <taxon>Agaricomycetes</taxon>
        <taxon>Agaricomycetidae</taxon>
        <taxon>Agaricales</taxon>
        <taxon>Pluteineae</taxon>
        <taxon>Pluteaceae</taxon>
        <taxon>Pluteus</taxon>
    </lineage>
</organism>
<dbReference type="Proteomes" id="UP000308600">
    <property type="component" value="Unassembled WGS sequence"/>
</dbReference>